<evidence type="ECO:0000313" key="2">
    <source>
        <dbReference type="EMBL" id="MFD2904423.1"/>
    </source>
</evidence>
<name>A0ABW5YVD3_9SPHI</name>
<evidence type="ECO:0000256" key="1">
    <source>
        <dbReference type="SAM" id="SignalP"/>
    </source>
</evidence>
<evidence type="ECO:0000313" key="3">
    <source>
        <dbReference type="Proteomes" id="UP001597509"/>
    </source>
</evidence>
<keyword evidence="3" id="KW-1185">Reference proteome</keyword>
<protein>
    <submittedName>
        <fullName evidence="2">Uncharacterized protein</fullName>
    </submittedName>
</protein>
<dbReference type="EMBL" id="JBHUPE010000004">
    <property type="protein sequence ID" value="MFD2904423.1"/>
    <property type="molecule type" value="Genomic_DNA"/>
</dbReference>
<comment type="caution">
    <text evidence="2">The sequence shown here is derived from an EMBL/GenBank/DDBJ whole genome shotgun (WGS) entry which is preliminary data.</text>
</comment>
<feature type="signal peptide" evidence="1">
    <location>
        <begin position="1"/>
        <end position="17"/>
    </location>
</feature>
<reference evidence="3" key="1">
    <citation type="journal article" date="2019" name="Int. J. Syst. Evol. Microbiol.">
        <title>The Global Catalogue of Microorganisms (GCM) 10K type strain sequencing project: providing services to taxonomists for standard genome sequencing and annotation.</title>
        <authorList>
            <consortium name="The Broad Institute Genomics Platform"/>
            <consortium name="The Broad Institute Genome Sequencing Center for Infectious Disease"/>
            <person name="Wu L."/>
            <person name="Ma J."/>
        </authorList>
    </citation>
    <scope>NUCLEOTIDE SEQUENCE [LARGE SCALE GENOMIC DNA]</scope>
    <source>
        <strain evidence="3">KCTC 22209</strain>
    </source>
</reference>
<organism evidence="2 3">
    <name type="scientific">Sphingobacterium anhuiense</name>
    <dbReference type="NCBI Taxonomy" id="493780"/>
    <lineage>
        <taxon>Bacteria</taxon>
        <taxon>Pseudomonadati</taxon>
        <taxon>Bacteroidota</taxon>
        <taxon>Sphingobacteriia</taxon>
        <taxon>Sphingobacteriales</taxon>
        <taxon>Sphingobacteriaceae</taxon>
        <taxon>Sphingobacterium</taxon>
    </lineage>
</organism>
<feature type="chain" id="PRO_5047423708" evidence="1">
    <location>
        <begin position="18"/>
        <end position="212"/>
    </location>
</feature>
<proteinExistence type="predicted"/>
<keyword evidence="1" id="KW-0732">Signal</keyword>
<accession>A0ABW5YVD3</accession>
<dbReference type="Proteomes" id="UP001597509">
    <property type="component" value="Unassembled WGS sequence"/>
</dbReference>
<sequence length="212" mass="23944">MKILWSLFLSLPLTAFAQTTFPGIDISLGTPAYGINIKTNFGQSGGWARGYNISNQDGTERLVAFGAFGRMDNGVSKINFAYIGRDYNDTFMTFLPNGYVGVGTVAPKEMLSVNGNIRAKQIKVETTNWPDYVFNENYQLPSLKETEKFIQRNGHLPEVPKAETVEKEGYSLNEMDKILLKKIEELTLHIIDLDKTNQKQQQLIDKLLLEKK</sequence>
<gene>
    <name evidence="2" type="ORF">ACFS6I_10840</name>
</gene>